<dbReference type="OrthoDB" id="9780929at2"/>
<evidence type="ECO:0000313" key="3">
    <source>
        <dbReference type="Proteomes" id="UP000674270"/>
    </source>
</evidence>
<dbReference type="GO" id="GO:0016740">
    <property type="term" value="F:transferase activity"/>
    <property type="evidence" value="ECO:0007669"/>
    <property type="project" value="UniProtKB-KW"/>
</dbReference>
<dbReference type="RefSeq" id="WP_102140047.1">
    <property type="nucleotide sequence ID" value="NZ_CP031123.2"/>
</dbReference>
<dbReference type="InterPro" id="IPR014942">
    <property type="entry name" value="AbiEii"/>
</dbReference>
<protein>
    <submittedName>
        <fullName evidence="1">Nucleotidyl transferase AbiEii/AbiGii toxin family protein</fullName>
    </submittedName>
</protein>
<evidence type="ECO:0000313" key="4">
    <source>
        <dbReference type="Proteomes" id="UP001252207"/>
    </source>
</evidence>
<dbReference type="Proteomes" id="UP000674270">
    <property type="component" value="Unassembled WGS sequence"/>
</dbReference>
<sequence length="321" mass="37124">MKLDSSLFIDVADAIGLGNPAIVEKDYYVVQLLKLLSNFQFTYHQAIFSGGTALAKSDIKTYRMSEDIDIKLIPNQRYSELASRNARKTARREIKNIIEEIINQNSIFSLDNAPSVKDEYRYFSFDIRYPQDHRQAPCLRPFIKLEFIETDLLSEPISRNIQSIYSNVTESDIEIYNMICSAIIDTQAEKLLSMLRRTASVARNGQREDDETLIRHVYDTFHIQLSQPSNIEFLSQLLKKALDGDITRYGNQHTQLVDSPITELRYGLKLLVETPKFIERYNNYVSPMVYAEVPTQWDEAIIAFTSLAHQVLDYIEQELNK</sequence>
<name>A0A345LZA4_9GAMM</name>
<organism evidence="1 3">
    <name type="scientific">Providencia huaxiensis</name>
    <dbReference type="NCBI Taxonomy" id="2027290"/>
    <lineage>
        <taxon>Bacteria</taxon>
        <taxon>Pseudomonadati</taxon>
        <taxon>Pseudomonadota</taxon>
        <taxon>Gammaproteobacteria</taxon>
        <taxon>Enterobacterales</taxon>
        <taxon>Morganellaceae</taxon>
        <taxon>Providencia</taxon>
    </lineage>
</organism>
<dbReference type="EMBL" id="JAGKLY010000006">
    <property type="protein sequence ID" value="MBQ0269457.1"/>
    <property type="molecule type" value="Genomic_DNA"/>
</dbReference>
<dbReference type="Gene3D" id="3.10.450.620">
    <property type="entry name" value="JHP933, nucleotidyltransferase-like core domain"/>
    <property type="match status" value="1"/>
</dbReference>
<proteinExistence type="predicted"/>
<dbReference type="Pfam" id="PF08843">
    <property type="entry name" value="AbiEii"/>
    <property type="match status" value="1"/>
</dbReference>
<keyword evidence="1" id="KW-0808">Transferase</keyword>
<evidence type="ECO:0000313" key="1">
    <source>
        <dbReference type="EMBL" id="MBQ0269457.1"/>
    </source>
</evidence>
<evidence type="ECO:0000313" key="2">
    <source>
        <dbReference type="EMBL" id="MDT0135608.1"/>
    </source>
</evidence>
<reference evidence="2 4" key="2">
    <citation type="submission" date="2022-06" db="EMBL/GenBank/DDBJ databases">
        <title>Chromosome and plasmid sequencings of Enterobacteriales species co-exiting double carbapenemases.</title>
        <authorList>
            <person name="Fu Y."/>
        </authorList>
    </citation>
    <scope>NUCLEOTIDE SEQUENCE [LARGE SCALE GENOMIC DNA]</scope>
    <source>
        <strain evidence="2 4">21030615019</strain>
    </source>
</reference>
<dbReference type="Proteomes" id="UP001252207">
    <property type="component" value="Unassembled WGS sequence"/>
</dbReference>
<dbReference type="KEGG" id="prq:CYG50_16220"/>
<gene>
    <name evidence="1" type="ORF">J7T18_14225</name>
    <name evidence="2" type="ORF">NLX89_20080</name>
</gene>
<dbReference type="AlphaFoldDB" id="A0A345LZA4"/>
<dbReference type="EMBL" id="JANAVW010000001">
    <property type="protein sequence ID" value="MDT0135608.1"/>
    <property type="molecule type" value="Genomic_DNA"/>
</dbReference>
<keyword evidence="4" id="KW-1185">Reference proteome</keyword>
<comment type="caution">
    <text evidence="1">The sequence shown here is derived from an EMBL/GenBank/DDBJ whole genome shotgun (WGS) entry which is preliminary data.</text>
</comment>
<reference evidence="1" key="1">
    <citation type="submission" date="2021-03" db="EMBL/GenBank/DDBJ databases">
        <authorList>
            <person name="Stanton E."/>
        </authorList>
    </citation>
    <scope>NUCLEOTIDE SEQUENCE</scope>
    <source>
        <strain evidence="1">2020EL-00113</strain>
    </source>
</reference>
<dbReference type="GeneID" id="89492093"/>
<accession>A0A345LZA4</accession>